<sequence length="427" mass="49219">MSSSNSNKHLTLQERSIIETGIRNRSSKKAIADTLGKDKSTIGKEILSHRQLTKKCNLPLECAVYKTCKHGRNCTSSCPDFVPFYCKYRDRSPGACNGCPDTKSCHFNHFMYKPDLAQKEYEDSLSTSREGINISEDELIRIGNIIAPLIKQGQSPYVICQNHPEINISPKTIYKYIEDGTFRNAGIDVIGLDLRRFAGRKPSKRKDKNVYKQRQDRKHLNGRLYKDYISYIEENPNANVVEMDTVYNNITTGPFMQTFKFKSYSFMVIIYHETKTAQDMYEGILLLESILGEELFNKEVEIIITDRGSEFTMADAIEVRPDGTRRTRLFYCDPMSSHQKGSLENNHEEIRYICPKETDLYALGLTDQSKANLISSHINSFPKENLKGKSPFRYLEFMNPELANRFREFGIIEIEPDKVILRPYLLK</sequence>
<protein>
    <submittedName>
        <fullName evidence="2">IS30 family transposase</fullName>
    </submittedName>
</protein>
<evidence type="ECO:0000313" key="2">
    <source>
        <dbReference type="EMBL" id="MSS02037.1"/>
    </source>
</evidence>
<organism evidence="2 3">
    <name type="scientific">Floccifex porci</name>
    <dbReference type="NCBI Taxonomy" id="2606629"/>
    <lineage>
        <taxon>Bacteria</taxon>
        <taxon>Bacillati</taxon>
        <taxon>Bacillota</taxon>
        <taxon>Erysipelotrichia</taxon>
        <taxon>Erysipelotrichales</taxon>
        <taxon>Erysipelotrichaceae</taxon>
        <taxon>Floccifex</taxon>
    </lineage>
</organism>
<dbReference type="PROSITE" id="PS50994">
    <property type="entry name" value="INTEGRASE"/>
    <property type="match status" value="1"/>
</dbReference>
<dbReference type="InterPro" id="IPR001584">
    <property type="entry name" value="Integrase_cat-core"/>
</dbReference>
<dbReference type="EMBL" id="VUMM01000018">
    <property type="protein sequence ID" value="MSS02037.1"/>
    <property type="molecule type" value="Genomic_DNA"/>
</dbReference>
<dbReference type="GO" id="GO:0032196">
    <property type="term" value="P:transposition"/>
    <property type="evidence" value="ECO:0007669"/>
    <property type="project" value="TreeGrafter"/>
</dbReference>
<reference evidence="2 3" key="1">
    <citation type="submission" date="2019-08" db="EMBL/GenBank/DDBJ databases">
        <title>In-depth cultivation of the pig gut microbiome towards novel bacterial diversity and tailored functional studies.</title>
        <authorList>
            <person name="Wylensek D."/>
            <person name="Hitch T.C.A."/>
            <person name="Clavel T."/>
        </authorList>
    </citation>
    <scope>NUCLEOTIDE SEQUENCE [LARGE SCALE GENOMIC DNA]</scope>
    <source>
        <strain evidence="2 3">LKV-178-WT-2G</strain>
    </source>
</reference>
<dbReference type="Pfam" id="PF13936">
    <property type="entry name" value="HTH_38"/>
    <property type="match status" value="1"/>
</dbReference>
<dbReference type="InterPro" id="IPR051917">
    <property type="entry name" value="Transposase-Integrase"/>
</dbReference>
<evidence type="ECO:0000313" key="3">
    <source>
        <dbReference type="Proteomes" id="UP000470082"/>
    </source>
</evidence>
<feature type="domain" description="Integrase catalytic" evidence="1">
    <location>
        <begin position="232"/>
        <end position="399"/>
    </location>
</feature>
<dbReference type="InterPro" id="IPR012337">
    <property type="entry name" value="RNaseH-like_sf"/>
</dbReference>
<evidence type="ECO:0000259" key="1">
    <source>
        <dbReference type="PROSITE" id="PS50994"/>
    </source>
</evidence>
<dbReference type="GO" id="GO:0004803">
    <property type="term" value="F:transposase activity"/>
    <property type="evidence" value="ECO:0007669"/>
    <property type="project" value="TreeGrafter"/>
</dbReference>
<dbReference type="GO" id="GO:0015074">
    <property type="term" value="P:DNA integration"/>
    <property type="evidence" value="ECO:0007669"/>
    <property type="project" value="InterPro"/>
</dbReference>
<keyword evidence="3" id="KW-1185">Reference proteome</keyword>
<dbReference type="GO" id="GO:0005829">
    <property type="term" value="C:cytosol"/>
    <property type="evidence" value="ECO:0007669"/>
    <property type="project" value="TreeGrafter"/>
</dbReference>
<accession>A0A7X2N3Y4</accession>
<dbReference type="SUPFAM" id="SSF53098">
    <property type="entry name" value="Ribonuclease H-like"/>
    <property type="match status" value="1"/>
</dbReference>
<gene>
    <name evidence="2" type="ORF">FYJ50_08040</name>
</gene>
<dbReference type="AlphaFoldDB" id="A0A7X2N3Y4"/>
<dbReference type="Proteomes" id="UP000470082">
    <property type="component" value="Unassembled WGS sequence"/>
</dbReference>
<dbReference type="PANTHER" id="PTHR10948:SF23">
    <property type="entry name" value="TRANSPOSASE INSI FOR INSERTION SEQUENCE ELEMENT IS30A-RELATED"/>
    <property type="match status" value="1"/>
</dbReference>
<dbReference type="InterPro" id="IPR025246">
    <property type="entry name" value="IS30-like_HTH"/>
</dbReference>
<comment type="caution">
    <text evidence="2">The sequence shown here is derived from an EMBL/GenBank/DDBJ whole genome shotgun (WGS) entry which is preliminary data.</text>
</comment>
<proteinExistence type="predicted"/>
<name>A0A7X2N3Y4_9FIRM</name>
<dbReference type="RefSeq" id="WP_154460866.1">
    <property type="nucleotide sequence ID" value="NZ_VUMM01000018.1"/>
</dbReference>
<dbReference type="PANTHER" id="PTHR10948">
    <property type="entry name" value="TRANSPOSASE"/>
    <property type="match status" value="1"/>
</dbReference>